<dbReference type="PROSITE" id="PS51186">
    <property type="entry name" value="GNAT"/>
    <property type="match status" value="1"/>
</dbReference>
<dbReference type="InterPro" id="IPR000182">
    <property type="entry name" value="GNAT_dom"/>
</dbReference>
<proteinExistence type="predicted"/>
<keyword evidence="3" id="KW-1185">Reference proteome</keyword>
<name>A0ABS6KTJ0_9MYCO</name>
<comment type="caution">
    <text evidence="2">The sequence shown here is derived from an EMBL/GenBank/DDBJ whole genome shotgun (WGS) entry which is preliminary data.</text>
</comment>
<gene>
    <name evidence="2" type="ORF">FR943_23345</name>
</gene>
<feature type="domain" description="N-acetyltransferase" evidence="1">
    <location>
        <begin position="17"/>
        <end position="187"/>
    </location>
</feature>
<dbReference type="Pfam" id="PF13302">
    <property type="entry name" value="Acetyltransf_3"/>
    <property type="match status" value="1"/>
</dbReference>
<reference evidence="2 3" key="1">
    <citation type="journal article" date="2021" name="Sci. Rep.">
        <title>Phenotypic and genomic hallmarks of a novel, potentially pathogenic rapidly growing Mycobacterium species related to the Mycobacterium fortuitum complex.</title>
        <authorList>
            <person name="Gharbi R."/>
            <person name="Khanna V."/>
            <person name="Frigui W."/>
            <person name="Mhenni B."/>
            <person name="Brosch R."/>
            <person name="Mardassi H."/>
        </authorList>
    </citation>
    <scope>NUCLEOTIDE SEQUENCE [LARGE SCALE GENOMIC DNA]</scope>
    <source>
        <strain evidence="2 3">TNTM28</strain>
    </source>
</reference>
<organism evidence="2 3">
    <name type="scientific">[Mycobacterium] fortunisiensis</name>
    <dbReference type="NCBI Taxonomy" id="2600579"/>
    <lineage>
        <taxon>Bacteria</taxon>
        <taxon>Bacillati</taxon>
        <taxon>Actinomycetota</taxon>
        <taxon>Actinomycetes</taxon>
        <taxon>Mycobacteriales</taxon>
        <taxon>Mycobacteriaceae</taxon>
        <taxon>Mycolicibacterium</taxon>
    </lineage>
</organism>
<dbReference type="RefSeq" id="WP_217160615.1">
    <property type="nucleotide sequence ID" value="NZ_VOMB01000024.1"/>
</dbReference>
<protein>
    <submittedName>
        <fullName evidence="2">GNAT family N-acetyltransferase</fullName>
    </submittedName>
</protein>
<dbReference type="PANTHER" id="PTHR43441:SF10">
    <property type="entry name" value="ACETYLTRANSFERASE"/>
    <property type="match status" value="1"/>
</dbReference>
<dbReference type="InterPro" id="IPR051908">
    <property type="entry name" value="Ribosomal_N-acetyltransferase"/>
</dbReference>
<dbReference type="Proteomes" id="UP000812982">
    <property type="component" value="Unassembled WGS sequence"/>
</dbReference>
<evidence type="ECO:0000313" key="2">
    <source>
        <dbReference type="EMBL" id="MBU9766763.1"/>
    </source>
</evidence>
<sequence length="193" mass="21407">MTAKPTLSGVTSAGIPVTLRPPRFSDAAAWRAVRLANQDCIEPYWDHSPQSWPERHTVGAWLRECLKARRRMRRGAGLHFVIVVEGRLAGQCDAWIDRFHGRSELGLWVDSRQHGRGVAAAAGRLIVAQLFAEPGIERIAAPIATGNTATTQVAQRVGFVREGVLRQYMAIGSGQRHDHELWSLTRDDWLSGP</sequence>
<accession>A0ABS6KTJ0</accession>
<dbReference type="EMBL" id="VOMB01000024">
    <property type="protein sequence ID" value="MBU9766763.1"/>
    <property type="molecule type" value="Genomic_DNA"/>
</dbReference>
<dbReference type="PANTHER" id="PTHR43441">
    <property type="entry name" value="RIBOSOMAL-PROTEIN-SERINE ACETYLTRANSFERASE"/>
    <property type="match status" value="1"/>
</dbReference>
<evidence type="ECO:0000313" key="3">
    <source>
        <dbReference type="Proteomes" id="UP000812982"/>
    </source>
</evidence>
<evidence type="ECO:0000259" key="1">
    <source>
        <dbReference type="PROSITE" id="PS51186"/>
    </source>
</evidence>